<evidence type="ECO:0000313" key="2">
    <source>
        <dbReference type="EMBL" id="EEZ60980.1"/>
    </source>
</evidence>
<dbReference type="EMBL" id="ACUX02000008">
    <property type="protein sequence ID" value="EEZ60980.1"/>
    <property type="molecule type" value="Genomic_DNA"/>
</dbReference>
<dbReference type="InterPro" id="IPR003711">
    <property type="entry name" value="CarD-like/TRCF_RID"/>
</dbReference>
<dbReference type="Gene3D" id="2.40.10.170">
    <property type="match status" value="1"/>
</dbReference>
<dbReference type="STRING" id="649764.HMPREF0762_01355"/>
<gene>
    <name evidence="2" type="ORF">HMPREF0762_01355</name>
</gene>
<name>D0WHN7_SLAES</name>
<feature type="domain" description="CarD-like/TRCF RNAP-interacting" evidence="1">
    <location>
        <begin position="35"/>
        <end position="93"/>
    </location>
</feature>
<dbReference type="InterPro" id="IPR036101">
    <property type="entry name" value="CarD-like/TRCF_RID_sf"/>
</dbReference>
<comment type="caution">
    <text evidence="2">The sequence shown here is derived from an EMBL/GenBank/DDBJ whole genome shotgun (WGS) entry which is preliminary data.</text>
</comment>
<dbReference type="InterPro" id="IPR042215">
    <property type="entry name" value="CarD-like_C"/>
</dbReference>
<dbReference type="eggNOG" id="COG1329">
    <property type="taxonomic scope" value="Bacteria"/>
</dbReference>
<evidence type="ECO:0000259" key="1">
    <source>
        <dbReference type="Pfam" id="PF02559"/>
    </source>
</evidence>
<organism evidence="2 3">
    <name type="scientific">Slackia exigua (strain ATCC 700122 / DSM 15923 / CIP 105133 / JCM 11022 / KCTC 5966 / S-7)</name>
    <dbReference type="NCBI Taxonomy" id="649764"/>
    <lineage>
        <taxon>Bacteria</taxon>
        <taxon>Bacillati</taxon>
        <taxon>Actinomycetota</taxon>
        <taxon>Coriobacteriia</taxon>
        <taxon>Eggerthellales</taxon>
        <taxon>Eggerthellaceae</taxon>
        <taxon>Slackia</taxon>
    </lineage>
</organism>
<keyword evidence="3" id="KW-1185">Reference proteome</keyword>
<sequence length="205" mass="23564">MILFAVHDILVQRYGRFTRCALISEIDVFGGDVVYSVNDRVVYANYGVCIVTKTNEPLSFGGADRRYYVLEATRKRGGTVYVPMDHEDFLRPILSRNAVLDLVDRFPLIETDDFKDSNSHTVEDHFKQMLRENDCLQAMRVAKTMRERIAEQESKRHIPSSMYTRLYDQAVGLVLSEFSAALDMPEDEVMRIMHESDPDALARMA</sequence>
<reference evidence="2" key="1">
    <citation type="submission" date="2009-10" db="EMBL/GenBank/DDBJ databases">
        <authorList>
            <person name="Weinstock G."/>
            <person name="Sodergren E."/>
            <person name="Clifton S."/>
            <person name="Fulton L."/>
            <person name="Fulton B."/>
            <person name="Courtney L."/>
            <person name="Fronick C."/>
            <person name="Harrison M."/>
            <person name="Strong C."/>
            <person name="Farmer C."/>
            <person name="Delahaunty K."/>
            <person name="Markovic C."/>
            <person name="Hall O."/>
            <person name="Minx P."/>
            <person name="Tomlinson C."/>
            <person name="Mitreva M."/>
            <person name="Nelson J."/>
            <person name="Hou S."/>
            <person name="Wollam A."/>
            <person name="Pepin K.H."/>
            <person name="Johnson M."/>
            <person name="Bhonagiri V."/>
            <person name="Nash W.E."/>
            <person name="Warren W."/>
            <person name="Chinwalla A."/>
            <person name="Mardis E.R."/>
            <person name="Wilson R.K."/>
        </authorList>
    </citation>
    <scope>NUCLEOTIDE SEQUENCE [LARGE SCALE GENOMIC DNA]</scope>
    <source>
        <strain evidence="2">ATCC 700122</strain>
    </source>
</reference>
<dbReference type="HOGENOM" id="CLU_048259_2_0_11"/>
<proteinExistence type="predicted"/>
<dbReference type="Gene3D" id="1.20.58.1290">
    <property type="entry name" value="CarD-like, C-terminal domain"/>
    <property type="match status" value="1"/>
</dbReference>
<dbReference type="AlphaFoldDB" id="D0WHN7"/>
<evidence type="ECO:0000313" key="3">
    <source>
        <dbReference type="Proteomes" id="UP000006001"/>
    </source>
</evidence>
<accession>D0WHN7</accession>
<dbReference type="Pfam" id="PF02559">
    <property type="entry name" value="CarD_TRCF_RID"/>
    <property type="match status" value="1"/>
</dbReference>
<protein>
    <submittedName>
        <fullName evidence="2">CarD-like protein</fullName>
    </submittedName>
</protein>
<dbReference type="SUPFAM" id="SSF141259">
    <property type="entry name" value="CarD-like"/>
    <property type="match status" value="1"/>
</dbReference>
<dbReference type="Proteomes" id="UP000006001">
    <property type="component" value="Unassembled WGS sequence"/>
</dbReference>